<evidence type="ECO:0000313" key="3">
    <source>
        <dbReference type="EMBL" id="MDA0178634.1"/>
    </source>
</evidence>
<feature type="domain" description="HTH cro/C1-type" evidence="1">
    <location>
        <begin position="22"/>
        <end position="77"/>
    </location>
</feature>
<proteinExistence type="predicted"/>
<evidence type="ECO:0000259" key="1">
    <source>
        <dbReference type="PROSITE" id="PS50943"/>
    </source>
</evidence>
<protein>
    <submittedName>
        <fullName evidence="2">Helix-turn-helix domain-containing protein</fullName>
    </submittedName>
</protein>
<gene>
    <name evidence="2" type="ORF">OOZ35_00085</name>
    <name evidence="3" type="ORF">OOZ35_14115</name>
</gene>
<keyword evidence="4" id="KW-1185">Reference proteome</keyword>
<organism evidence="2 4">
    <name type="scientific">Mesoflavibacter profundi</name>
    <dbReference type="NCBI Taxonomy" id="2708110"/>
    <lineage>
        <taxon>Bacteria</taxon>
        <taxon>Pseudomonadati</taxon>
        <taxon>Bacteroidota</taxon>
        <taxon>Flavobacteriia</taxon>
        <taxon>Flavobacteriales</taxon>
        <taxon>Flavobacteriaceae</taxon>
        <taxon>Mesoflavibacter</taxon>
    </lineage>
</organism>
<dbReference type="EMBL" id="JAPFGC010000002">
    <property type="protein sequence ID" value="MDA0178634.1"/>
    <property type="molecule type" value="Genomic_DNA"/>
</dbReference>
<evidence type="ECO:0000313" key="2">
    <source>
        <dbReference type="EMBL" id="MDA0175883.1"/>
    </source>
</evidence>
<dbReference type="SUPFAM" id="SSF47413">
    <property type="entry name" value="lambda repressor-like DNA-binding domains"/>
    <property type="match status" value="1"/>
</dbReference>
<dbReference type="PROSITE" id="PS50943">
    <property type="entry name" value="HTH_CROC1"/>
    <property type="match status" value="1"/>
</dbReference>
<accession>A0ABT4RVM5</accession>
<dbReference type="EMBL" id="JAPFGC010000001">
    <property type="protein sequence ID" value="MDA0175883.1"/>
    <property type="molecule type" value="Genomic_DNA"/>
</dbReference>
<dbReference type="RefSeq" id="WP_270004816.1">
    <property type="nucleotide sequence ID" value="NZ_JAPFGC010000001.1"/>
</dbReference>
<comment type="caution">
    <text evidence="2">The sequence shown here is derived from an EMBL/GenBank/DDBJ whole genome shotgun (WGS) entry which is preliminary data.</text>
</comment>
<dbReference type="SMART" id="SM00530">
    <property type="entry name" value="HTH_XRE"/>
    <property type="match status" value="1"/>
</dbReference>
<dbReference type="Gene3D" id="1.10.260.40">
    <property type="entry name" value="lambda repressor-like DNA-binding domains"/>
    <property type="match status" value="1"/>
</dbReference>
<dbReference type="CDD" id="cd00093">
    <property type="entry name" value="HTH_XRE"/>
    <property type="match status" value="1"/>
</dbReference>
<evidence type="ECO:0000313" key="4">
    <source>
        <dbReference type="Proteomes" id="UP001149142"/>
    </source>
</evidence>
<name>A0ABT4RVM5_9FLAO</name>
<sequence length="161" mass="18917">MKLMFFFETFFMRNDKEIAKRLRKVVDDKGYSRNEFAELCNVSGPNMSGYLNGQRSLGIKLIDKIKEVIPDLDINWLLYGEKTKTEHLVSEPITEYSNDINIDLAIKKLIDIKTKNLIDKINTMEDQFTKDILEIKCKLEIENEDSELIQKLKRIIEKDTH</sequence>
<reference evidence="2" key="1">
    <citation type="submission" date="2022-11" db="EMBL/GenBank/DDBJ databases">
        <title>Refractory cell wall polysaccharides provide important carbon source for microbial heterotrophs in the hadal ocean.</title>
        <authorList>
            <person name="Zhu X."/>
        </authorList>
    </citation>
    <scope>NUCLEOTIDE SEQUENCE</scope>
    <source>
        <strain evidence="2">MTRN7</strain>
    </source>
</reference>
<dbReference type="InterPro" id="IPR010982">
    <property type="entry name" value="Lambda_DNA-bd_dom_sf"/>
</dbReference>
<dbReference type="Proteomes" id="UP001149142">
    <property type="component" value="Unassembled WGS sequence"/>
</dbReference>
<dbReference type="InterPro" id="IPR001387">
    <property type="entry name" value="Cro/C1-type_HTH"/>
</dbReference>